<evidence type="ECO:0000313" key="2">
    <source>
        <dbReference type="EMBL" id="AIA30845.1"/>
    </source>
</evidence>
<dbReference type="SUPFAM" id="SSF109854">
    <property type="entry name" value="DinB/YfiT-like putative metalloenzymes"/>
    <property type="match status" value="1"/>
</dbReference>
<name>A0A059XUV4_9BACT</name>
<dbReference type="AlphaFoldDB" id="A0A059XUV4"/>
<dbReference type="Proteomes" id="UP000027059">
    <property type="component" value="Chromosome"/>
</dbReference>
<gene>
    <name evidence="2" type="ORF">Y981_09085</name>
</gene>
<protein>
    <recommendedName>
        <fullName evidence="1">DinB-like domain-containing protein</fullName>
    </recommendedName>
</protein>
<keyword evidence="3" id="KW-1185">Reference proteome</keyword>
<dbReference type="EMBL" id="CP007243">
    <property type="protein sequence ID" value="AIA30845.1"/>
    <property type="molecule type" value="Genomic_DNA"/>
</dbReference>
<reference evidence="2 3" key="2">
    <citation type="journal article" date="2015" name="Biomed. Res. Int.">
        <title>Effects of Arsenite Resistance on the Growth and Functional Gene Expression of Leptospirillum ferriphilum and Acidithiobacillus thiooxidans in Pure Culture and Coculture.</title>
        <authorList>
            <person name="Jiang H."/>
            <person name="Liang Y."/>
            <person name="Yin H."/>
            <person name="Xiao Y."/>
            <person name="Guo X."/>
            <person name="Xu Y."/>
            <person name="Hu Q."/>
            <person name="Liu H."/>
            <person name="Liu X."/>
        </authorList>
    </citation>
    <scope>NUCLEOTIDE SEQUENCE [LARGE SCALE GENOMIC DNA]</scope>
    <source>
        <strain evidence="2 3">YSK</strain>
    </source>
</reference>
<accession>A0A059XUV4</accession>
<dbReference type="InterPro" id="IPR024775">
    <property type="entry name" value="DinB-like"/>
</dbReference>
<dbReference type="KEGG" id="lfp:Y981_09085"/>
<sequence length="175" mass="19684">MNEFERFCSLFDQEIRHTFDYLSLLEPGHWTGIPANSDALFLGSRIQKITVSALVRHLMHTEKTWIGRLETLAPGGVLPLPGPPAGLDTIADGKDLVEAYRHLHADNLAALARLSPEALKKELVFVDRRYTGMGFLWSILGHHAYHLGQIDLVMRQQGTEAPEFMEWPETARIVG</sequence>
<organism evidence="2 3">
    <name type="scientific">Leptospirillum ferriphilum YSK</name>
    <dbReference type="NCBI Taxonomy" id="1441628"/>
    <lineage>
        <taxon>Bacteria</taxon>
        <taxon>Pseudomonadati</taxon>
        <taxon>Nitrospirota</taxon>
        <taxon>Nitrospiria</taxon>
        <taxon>Nitrospirales</taxon>
        <taxon>Nitrospiraceae</taxon>
        <taxon>Leptospirillum</taxon>
    </lineage>
</organism>
<dbReference type="Gene3D" id="1.20.120.450">
    <property type="entry name" value="dinb family like domain"/>
    <property type="match status" value="1"/>
</dbReference>
<dbReference type="InterPro" id="IPR034660">
    <property type="entry name" value="DinB/YfiT-like"/>
</dbReference>
<feature type="domain" description="DinB-like" evidence="1">
    <location>
        <begin position="49"/>
        <end position="150"/>
    </location>
</feature>
<dbReference type="Pfam" id="PF12867">
    <property type="entry name" value="DinB_2"/>
    <property type="match status" value="1"/>
</dbReference>
<dbReference type="HOGENOM" id="CLU_1530687_0_0_0"/>
<proteinExistence type="predicted"/>
<dbReference type="RefSeq" id="WP_038505780.1">
    <property type="nucleotide sequence ID" value="NZ_CP007243.1"/>
</dbReference>
<evidence type="ECO:0000259" key="1">
    <source>
        <dbReference type="Pfam" id="PF12867"/>
    </source>
</evidence>
<evidence type="ECO:0000313" key="3">
    <source>
        <dbReference type="Proteomes" id="UP000027059"/>
    </source>
</evidence>
<dbReference type="OrthoDB" id="9812044at2"/>
<reference evidence="3" key="1">
    <citation type="submission" date="2014-02" db="EMBL/GenBank/DDBJ databases">
        <title>Complete genome sequence and comparative genomic analysis of the nitrogen-fixing bacterium Leptospirillum ferriphilum YSK.</title>
        <authorList>
            <person name="Guo X."/>
            <person name="Yin H."/>
            <person name="Liang Y."/>
            <person name="Hu Q."/>
            <person name="Ma L."/>
            <person name="Xiao Y."/>
            <person name="Zhang X."/>
            <person name="Qiu G."/>
            <person name="Liu X."/>
        </authorList>
    </citation>
    <scope>NUCLEOTIDE SEQUENCE [LARGE SCALE GENOMIC DNA]</scope>
    <source>
        <strain evidence="3">YSK</strain>
    </source>
</reference>